<proteinExistence type="predicted"/>
<keyword evidence="2" id="KW-0808">Transferase</keyword>
<dbReference type="SUPFAM" id="SSF51161">
    <property type="entry name" value="Trimeric LpxA-like enzymes"/>
    <property type="match status" value="1"/>
</dbReference>
<organism evidence="2 3">
    <name type="scientific">Paroceanicella profunda</name>
    <dbReference type="NCBI Taxonomy" id="2579971"/>
    <lineage>
        <taxon>Bacteria</taxon>
        <taxon>Pseudomonadati</taxon>
        <taxon>Pseudomonadota</taxon>
        <taxon>Alphaproteobacteria</taxon>
        <taxon>Rhodobacterales</taxon>
        <taxon>Paracoccaceae</taxon>
        <taxon>Paroceanicella</taxon>
    </lineage>
</organism>
<accession>A0A5B8G0S6</accession>
<evidence type="ECO:0000313" key="3">
    <source>
        <dbReference type="Proteomes" id="UP000305888"/>
    </source>
</evidence>
<dbReference type="RefSeq" id="WP_138575964.1">
    <property type="nucleotide sequence ID" value="NZ_CP040818.1"/>
</dbReference>
<dbReference type="InterPro" id="IPR051159">
    <property type="entry name" value="Hexapeptide_acetyltransf"/>
</dbReference>
<protein>
    <submittedName>
        <fullName evidence="2">Acyltransferase</fullName>
    </submittedName>
</protein>
<keyword evidence="2" id="KW-0012">Acyltransferase</keyword>
<feature type="region of interest" description="Disordered" evidence="1">
    <location>
        <begin position="20"/>
        <end position="42"/>
    </location>
</feature>
<dbReference type="PANTHER" id="PTHR23416:SF78">
    <property type="entry name" value="LIPOPOLYSACCHARIDE BIOSYNTHESIS O-ACETYL TRANSFERASE WBBJ-RELATED"/>
    <property type="match status" value="1"/>
</dbReference>
<dbReference type="OrthoDB" id="9815592at2"/>
<dbReference type="InterPro" id="IPR011004">
    <property type="entry name" value="Trimer_LpxA-like_sf"/>
</dbReference>
<gene>
    <name evidence="2" type="ORF">FDP22_17385</name>
</gene>
<evidence type="ECO:0000313" key="2">
    <source>
        <dbReference type="EMBL" id="QDL93400.1"/>
    </source>
</evidence>
<sequence length="308" mass="32595">MSSANTRPQGRALKVMLQTMPNPSPQDAADLATAPARTDGALSAAARNRTAGADGFPDPDTSGFLRLRADKSGRETLSACGIRIAPGADLSNTVLLHPDLRRSPLKLDFGRTRDNLVVLGHARRISGAMHFTGNANTCVLYGCKMQKGRHGSYTLSLRVVGEGCTFYAGPNTTMGGVNAWLQGAASTLLIGEDCMLSWDVMLRTGDAHSVIDVGNREVTNLARDLLIGPHVWLGYDVHVMKGVEIGAGSLVSSMSVVTRSIPPLTAAAGIPAKPIRSGTTWSRAEHATPEQIEEILARPYLAVHAPAP</sequence>
<dbReference type="AlphaFoldDB" id="A0A5B8G0S6"/>
<dbReference type="GO" id="GO:0016746">
    <property type="term" value="F:acyltransferase activity"/>
    <property type="evidence" value="ECO:0007669"/>
    <property type="project" value="UniProtKB-KW"/>
</dbReference>
<dbReference type="Gene3D" id="2.160.10.10">
    <property type="entry name" value="Hexapeptide repeat proteins"/>
    <property type="match status" value="1"/>
</dbReference>
<keyword evidence="3" id="KW-1185">Reference proteome</keyword>
<dbReference type="Proteomes" id="UP000305888">
    <property type="component" value="Chromosome"/>
</dbReference>
<name>A0A5B8G0S6_9RHOB</name>
<dbReference type="EMBL" id="CP040818">
    <property type="protein sequence ID" value="QDL93400.1"/>
    <property type="molecule type" value="Genomic_DNA"/>
</dbReference>
<dbReference type="KEGG" id="ppru:FDP22_17385"/>
<dbReference type="PANTHER" id="PTHR23416">
    <property type="entry name" value="SIALIC ACID SYNTHASE-RELATED"/>
    <property type="match status" value="1"/>
</dbReference>
<reference evidence="2 3" key="1">
    <citation type="submission" date="2019-06" db="EMBL/GenBank/DDBJ databases">
        <title>Genome sequence of Rhodobacteraceae bacterium D4M1.</title>
        <authorList>
            <person name="Cao J."/>
        </authorList>
    </citation>
    <scope>NUCLEOTIDE SEQUENCE [LARGE SCALE GENOMIC DNA]</scope>
    <source>
        <strain evidence="2 3">D4M1</strain>
    </source>
</reference>
<evidence type="ECO:0000256" key="1">
    <source>
        <dbReference type="SAM" id="MobiDB-lite"/>
    </source>
</evidence>
<dbReference type="CDD" id="cd04647">
    <property type="entry name" value="LbH_MAT_like"/>
    <property type="match status" value="1"/>
</dbReference>